<feature type="transmembrane region" description="Helical" evidence="6">
    <location>
        <begin position="343"/>
        <end position="362"/>
    </location>
</feature>
<keyword evidence="5 6" id="KW-0472">Membrane</keyword>
<gene>
    <name evidence="8" type="ORF">KQ910_15630</name>
</gene>
<evidence type="ECO:0000256" key="6">
    <source>
        <dbReference type="SAM" id="Phobius"/>
    </source>
</evidence>
<dbReference type="RefSeq" id="WP_216962083.1">
    <property type="nucleotide sequence ID" value="NZ_JAHOPB010000001.1"/>
</dbReference>
<dbReference type="PANTHER" id="PTHR32044">
    <property type="entry name" value="GLUCOMANNAN 4-BETA-MANNOSYLTRANSFERASE 9"/>
    <property type="match status" value="1"/>
</dbReference>
<evidence type="ECO:0000313" key="8">
    <source>
        <dbReference type="EMBL" id="MBU8875204.1"/>
    </source>
</evidence>
<proteinExistence type="predicted"/>
<comment type="subcellular location">
    <subcellularLocation>
        <location evidence="1">Endomembrane system</location>
        <topology evidence="1">Multi-pass membrane protein</topology>
    </subcellularLocation>
</comment>
<feature type="transmembrane region" description="Helical" evidence="6">
    <location>
        <begin position="382"/>
        <end position="401"/>
    </location>
</feature>
<sequence length="414" mass="45443">MLLFLIDLLVLLCLAAQVAIAAYFLYLVYWLFELPRAEKPAPALPAELPRVLVQVPVYNEPLVVERSMAAMGALDWPRDRLTIQLLDDSNDITSDIAAHAIARLRKAGIDAHHVRRSDRGGFKAGALAAGLALDDAPYVAVFDADFVPPPGWLKEAMAAMLANPRAAFVQTRIEWGNGERNWLTRAQRLMQDAHFAVEQDVRARRGVPFQFNGTGGIWRRAAVEEAGGWSHDTLSEDLDLVLRTYLKGWTGVFLVDTHVVGELPQKVEDFGAQQSRWSKGFVQVARKLLGPIWRSAWPTEAKLTTTVALGQQLIFPLLVVGALALIVSIIGHGRLLGIFRFGLWLWLAGMLAVLFGMTWGAYRKLKRGGTARYLVTAASVPALIVYLAVANAAAIVGAGFGKKTEFNRTPKTGT</sequence>
<dbReference type="Proteomes" id="UP000727907">
    <property type="component" value="Unassembled WGS sequence"/>
</dbReference>
<dbReference type="EMBL" id="JAHOPB010000001">
    <property type="protein sequence ID" value="MBU8875204.1"/>
    <property type="molecule type" value="Genomic_DNA"/>
</dbReference>
<evidence type="ECO:0000256" key="2">
    <source>
        <dbReference type="ARBA" id="ARBA00022679"/>
    </source>
</evidence>
<dbReference type="GO" id="GO:0016757">
    <property type="term" value="F:glycosyltransferase activity"/>
    <property type="evidence" value="ECO:0007669"/>
    <property type="project" value="UniProtKB-KW"/>
</dbReference>
<keyword evidence="2 8" id="KW-0808">Transferase</keyword>
<reference evidence="8 9" key="1">
    <citation type="submission" date="2021-06" db="EMBL/GenBank/DDBJ databases">
        <authorList>
            <person name="Lee D.H."/>
        </authorList>
    </citation>
    <scope>NUCLEOTIDE SEQUENCE [LARGE SCALE GENOMIC DNA]</scope>
    <source>
        <strain evidence="8 9">MMS21-HV4-11</strain>
    </source>
</reference>
<dbReference type="Pfam" id="PF13632">
    <property type="entry name" value="Glyco_trans_2_3"/>
    <property type="match status" value="1"/>
</dbReference>
<keyword evidence="4 6" id="KW-1133">Transmembrane helix</keyword>
<dbReference type="PANTHER" id="PTHR32044:SF80">
    <property type="entry name" value="XYLOGLUCAN GLYCOSYLTRANSFERASE 2-RELATED"/>
    <property type="match status" value="1"/>
</dbReference>
<evidence type="ECO:0000259" key="7">
    <source>
        <dbReference type="Pfam" id="PF13632"/>
    </source>
</evidence>
<dbReference type="InterPro" id="IPR001173">
    <property type="entry name" value="Glyco_trans_2-like"/>
</dbReference>
<evidence type="ECO:0000256" key="1">
    <source>
        <dbReference type="ARBA" id="ARBA00004127"/>
    </source>
</evidence>
<feature type="domain" description="Glycosyltransferase 2-like" evidence="7">
    <location>
        <begin position="138"/>
        <end position="355"/>
    </location>
</feature>
<dbReference type="EC" id="2.4.-.-" evidence="8"/>
<evidence type="ECO:0000256" key="5">
    <source>
        <dbReference type="ARBA" id="ARBA00023136"/>
    </source>
</evidence>
<keyword evidence="3 6" id="KW-0812">Transmembrane</keyword>
<keyword evidence="8" id="KW-0328">Glycosyltransferase</keyword>
<protein>
    <submittedName>
        <fullName evidence="8">Glycosyltransferase</fullName>
        <ecNumber evidence="8">2.4.-.-</ecNumber>
    </submittedName>
</protein>
<accession>A0ABS6IKT0</accession>
<keyword evidence="9" id="KW-1185">Reference proteome</keyword>
<feature type="transmembrane region" description="Helical" evidence="6">
    <location>
        <begin position="313"/>
        <end position="331"/>
    </location>
</feature>
<comment type="caution">
    <text evidence="8">The sequence shown here is derived from an EMBL/GenBank/DDBJ whole genome shotgun (WGS) entry which is preliminary data.</text>
</comment>
<organism evidence="8 9">
    <name type="scientific">Reyranella humidisoli</name>
    <dbReference type="NCBI Taxonomy" id="2849149"/>
    <lineage>
        <taxon>Bacteria</taxon>
        <taxon>Pseudomonadati</taxon>
        <taxon>Pseudomonadota</taxon>
        <taxon>Alphaproteobacteria</taxon>
        <taxon>Hyphomicrobiales</taxon>
        <taxon>Reyranellaceae</taxon>
        <taxon>Reyranella</taxon>
    </lineage>
</organism>
<evidence type="ECO:0000256" key="4">
    <source>
        <dbReference type="ARBA" id="ARBA00022989"/>
    </source>
</evidence>
<evidence type="ECO:0000256" key="3">
    <source>
        <dbReference type="ARBA" id="ARBA00022692"/>
    </source>
</evidence>
<evidence type="ECO:0000313" key="9">
    <source>
        <dbReference type="Proteomes" id="UP000727907"/>
    </source>
</evidence>
<name>A0ABS6IKT0_9HYPH</name>